<protein>
    <submittedName>
        <fullName evidence="2">Uncharacterized protein</fullName>
    </submittedName>
</protein>
<dbReference type="InterPro" id="IPR015943">
    <property type="entry name" value="WD40/YVTN_repeat-like_dom_sf"/>
</dbReference>
<dbReference type="EMBL" id="HBEG01037159">
    <property type="protein sequence ID" value="CAD8376155.1"/>
    <property type="molecule type" value="Transcribed_RNA"/>
</dbReference>
<organism evidence="2">
    <name type="scientific">Pyrodinium bahamense</name>
    <dbReference type="NCBI Taxonomy" id="73915"/>
    <lineage>
        <taxon>Eukaryota</taxon>
        <taxon>Sar</taxon>
        <taxon>Alveolata</taxon>
        <taxon>Dinophyceae</taxon>
        <taxon>Gonyaulacales</taxon>
        <taxon>Pyrocystaceae</taxon>
        <taxon>Pyrodinium</taxon>
    </lineage>
</organism>
<gene>
    <name evidence="2" type="ORF">PBAH0796_LOCUS22675</name>
</gene>
<sequence>MGPSPVTSLVALISSVVAGHDNGNIFVWDVTGSSNLPIHQFQAHKVCISCMVYLPTLDCIVTTATAKTRKEAVSESLLRVWNCSTFELRQTVPLHGAGSRCLVPVSLEGKNGSSILALAKDNRQSTLLQLFKLDTT</sequence>
<dbReference type="InterPro" id="IPR036322">
    <property type="entry name" value="WD40_repeat_dom_sf"/>
</dbReference>
<proteinExistence type="predicted"/>
<dbReference type="AlphaFoldDB" id="A0A7S0AWA3"/>
<accession>A0A7S0AWA3</accession>
<feature type="signal peptide" evidence="1">
    <location>
        <begin position="1"/>
        <end position="18"/>
    </location>
</feature>
<keyword evidence="1" id="KW-0732">Signal</keyword>
<reference evidence="2" key="1">
    <citation type="submission" date="2021-01" db="EMBL/GenBank/DDBJ databases">
        <authorList>
            <person name="Corre E."/>
            <person name="Pelletier E."/>
            <person name="Niang G."/>
            <person name="Scheremetjew M."/>
            <person name="Finn R."/>
            <person name="Kale V."/>
            <person name="Holt S."/>
            <person name="Cochrane G."/>
            <person name="Meng A."/>
            <person name="Brown T."/>
            <person name="Cohen L."/>
        </authorList>
    </citation>
    <scope>NUCLEOTIDE SEQUENCE</scope>
    <source>
        <strain evidence="2">Pbaha01</strain>
    </source>
</reference>
<dbReference type="Gene3D" id="2.130.10.10">
    <property type="entry name" value="YVTN repeat-like/Quinoprotein amine dehydrogenase"/>
    <property type="match status" value="1"/>
</dbReference>
<feature type="chain" id="PRO_5030621378" evidence="1">
    <location>
        <begin position="19"/>
        <end position="136"/>
    </location>
</feature>
<evidence type="ECO:0000256" key="1">
    <source>
        <dbReference type="SAM" id="SignalP"/>
    </source>
</evidence>
<evidence type="ECO:0000313" key="2">
    <source>
        <dbReference type="EMBL" id="CAD8376155.1"/>
    </source>
</evidence>
<dbReference type="SUPFAM" id="SSF50978">
    <property type="entry name" value="WD40 repeat-like"/>
    <property type="match status" value="1"/>
</dbReference>
<name>A0A7S0AWA3_9DINO</name>